<dbReference type="AlphaFoldDB" id="A0A5K7SAD2"/>
<evidence type="ECO:0000313" key="4">
    <source>
        <dbReference type="EMBL" id="BBE18465.1"/>
    </source>
</evidence>
<dbReference type="KEGG" id="anf:AQPE_2627"/>
<dbReference type="PANTHER" id="PTHR42919:SF8">
    <property type="entry name" value="N-ALPHA-ACETYLTRANSFERASE 50"/>
    <property type="match status" value="1"/>
</dbReference>
<keyword evidence="1" id="KW-0808">Transferase</keyword>
<keyword evidence="5" id="KW-1185">Reference proteome</keyword>
<sequence length="88" mass="10362">MKSDNTLELERIYVLNEFQGRKVGQTLFNKAFQLAEQSKVDYLWLGVWEENHKALKFYAKNGFTAFNKHVFVLGDSIQTDIMMKRQIT</sequence>
<name>A0A5K7SAD2_9BACT</name>
<keyword evidence="2" id="KW-0012">Acyltransferase</keyword>
<dbReference type="CDD" id="cd04301">
    <property type="entry name" value="NAT_SF"/>
    <property type="match status" value="1"/>
</dbReference>
<dbReference type="InterPro" id="IPR016181">
    <property type="entry name" value="Acyl_CoA_acyltransferase"/>
</dbReference>
<dbReference type="PANTHER" id="PTHR42919">
    <property type="entry name" value="N-ALPHA-ACETYLTRANSFERASE"/>
    <property type="match status" value="1"/>
</dbReference>
<accession>A0A5K7SAD2</accession>
<dbReference type="Proteomes" id="UP001193389">
    <property type="component" value="Chromosome"/>
</dbReference>
<evidence type="ECO:0000313" key="5">
    <source>
        <dbReference type="Proteomes" id="UP001193389"/>
    </source>
</evidence>
<evidence type="ECO:0000256" key="2">
    <source>
        <dbReference type="ARBA" id="ARBA00023315"/>
    </source>
</evidence>
<proteinExistence type="predicted"/>
<dbReference type="Pfam" id="PF00583">
    <property type="entry name" value="Acetyltransf_1"/>
    <property type="match status" value="1"/>
</dbReference>
<dbReference type="Gene3D" id="3.40.630.30">
    <property type="match status" value="1"/>
</dbReference>
<organism evidence="4 5">
    <name type="scientific">Aquipluma nitroreducens</name>
    <dbReference type="NCBI Taxonomy" id="2010828"/>
    <lineage>
        <taxon>Bacteria</taxon>
        <taxon>Pseudomonadati</taxon>
        <taxon>Bacteroidota</taxon>
        <taxon>Bacteroidia</taxon>
        <taxon>Marinilabiliales</taxon>
        <taxon>Prolixibacteraceae</taxon>
        <taxon>Aquipluma</taxon>
    </lineage>
</organism>
<dbReference type="GO" id="GO:0016747">
    <property type="term" value="F:acyltransferase activity, transferring groups other than amino-acyl groups"/>
    <property type="evidence" value="ECO:0007669"/>
    <property type="project" value="InterPro"/>
</dbReference>
<gene>
    <name evidence="4" type="ORF">AQPE_2627</name>
</gene>
<protein>
    <submittedName>
        <fullName evidence="4">GCN5-related N-acetyltransferase</fullName>
    </submittedName>
</protein>
<evidence type="ECO:0000256" key="1">
    <source>
        <dbReference type="ARBA" id="ARBA00022679"/>
    </source>
</evidence>
<dbReference type="InterPro" id="IPR000182">
    <property type="entry name" value="GNAT_dom"/>
</dbReference>
<feature type="domain" description="N-acetyltransferase" evidence="3">
    <location>
        <begin position="1"/>
        <end position="88"/>
    </location>
</feature>
<evidence type="ECO:0000259" key="3">
    <source>
        <dbReference type="PROSITE" id="PS51186"/>
    </source>
</evidence>
<dbReference type="PROSITE" id="PS51186">
    <property type="entry name" value="GNAT"/>
    <property type="match status" value="1"/>
</dbReference>
<reference evidence="4" key="1">
    <citation type="journal article" date="2020" name="Int. J. Syst. Evol. Microbiol.">
        <title>Aquipluma nitroreducens gen. nov. sp. nov., a novel facultatively anaerobic bacterium isolated from a freshwater lake.</title>
        <authorList>
            <person name="Watanabe M."/>
            <person name="Kojima H."/>
            <person name="Fukui M."/>
        </authorList>
    </citation>
    <scope>NUCLEOTIDE SEQUENCE</scope>
    <source>
        <strain evidence="4">MeG22</strain>
    </source>
</reference>
<dbReference type="SUPFAM" id="SSF55729">
    <property type="entry name" value="Acyl-CoA N-acyltransferases (Nat)"/>
    <property type="match status" value="1"/>
</dbReference>
<dbReference type="EMBL" id="AP018694">
    <property type="protein sequence ID" value="BBE18465.1"/>
    <property type="molecule type" value="Genomic_DNA"/>
</dbReference>
<dbReference type="InterPro" id="IPR051556">
    <property type="entry name" value="N-term/lysine_N-AcTrnsfr"/>
</dbReference>